<sequence>MNLEQHLEDIQARLKNNQYPNEQSISQGIILRILQAIHWPIYDTQLVMPEYSIGGRRVDFALCGISNKPTIFIEVKQPGKIIGADKQLFEYAFHAGIQFAIVTDGIEWHFYLPGEVGSYEERRVYKLDLIEREINESSFRFQRYLGFQSVSKGEALESARKDYKNISKQRQTKANLPIAWEKLIEEKDDMLIELLAEKVESLCGYRASGDQIIQFLYTLSSREQAINVTHNSELITSHIIGVEESKSKLVNEQKNIANRIAENSKKTIIKVTFKSGEQICCPKAADTMIEVIRRIGYDKVKNLGIEMYGCPIVSNKKMRADQYTWSQAEPNIYIFTHSNTDKKISQLHEISDALSLGLRIEKI</sequence>
<dbReference type="AlphaFoldDB" id="A0AA95H4L8"/>
<dbReference type="Proteomes" id="UP001300672">
    <property type="component" value="Chromosome"/>
</dbReference>
<gene>
    <name evidence="1" type="ORF">QJT80_08495</name>
</gene>
<reference evidence="1" key="1">
    <citation type="journal article" date="2023" name="Int. J. Mol. Sci.">
        <title>Metagenomics Revealed a New Genus 'Candidatus Thiocaldithrix dubininis' gen. nov., sp. nov. and a New Species 'Candidatus Thiothrix putei' sp. nov. in the Family Thiotrichaceae, Some Members of Which Have Traits of Both Na+- and H+-Motive Energetics.</title>
        <authorList>
            <person name="Ravin N.V."/>
            <person name="Muntyan M.S."/>
            <person name="Smolyakov D.D."/>
            <person name="Rudenko T.S."/>
            <person name="Beletsky A.V."/>
            <person name="Mardanov A.V."/>
            <person name="Grabovich M.Y."/>
        </authorList>
    </citation>
    <scope>NUCLEOTIDE SEQUENCE</scope>
    <source>
        <strain evidence="1">GKL-01</strain>
    </source>
</reference>
<protein>
    <submittedName>
        <fullName evidence="1">Type I restriction enzyme HsdR N-terminal domain-containing protein</fullName>
    </submittedName>
</protein>
<reference evidence="1" key="2">
    <citation type="submission" date="2023-04" db="EMBL/GenBank/DDBJ databases">
        <authorList>
            <person name="Beletskiy A.V."/>
            <person name="Mardanov A.V."/>
            <person name="Ravin N.V."/>
        </authorList>
    </citation>
    <scope>NUCLEOTIDE SEQUENCE</scope>
    <source>
        <strain evidence="1">GKL-01</strain>
    </source>
</reference>
<accession>A0AA95H4L8</accession>
<dbReference type="KEGG" id="tdu:QJT80_08495"/>
<evidence type="ECO:0000313" key="1">
    <source>
        <dbReference type="EMBL" id="WGZ89548.1"/>
    </source>
</evidence>
<organism evidence="1">
    <name type="scientific">Candidatus Thiocaldithrix dubininis</name>
    <dbReference type="NCBI Taxonomy" id="3080823"/>
    <lineage>
        <taxon>Bacteria</taxon>
        <taxon>Pseudomonadati</taxon>
        <taxon>Pseudomonadota</taxon>
        <taxon>Gammaproteobacteria</taxon>
        <taxon>Thiotrichales</taxon>
        <taxon>Thiotrichaceae</taxon>
        <taxon>Candidatus Thiocaldithrix</taxon>
    </lineage>
</organism>
<name>A0AA95H4L8_9GAMM</name>
<dbReference type="EMBL" id="CP124755">
    <property type="protein sequence ID" value="WGZ89548.1"/>
    <property type="molecule type" value="Genomic_DNA"/>
</dbReference>
<proteinExistence type="predicted"/>